<keyword evidence="3" id="KW-0808">Transferase</keyword>
<proteinExistence type="inferred from homology"/>
<dbReference type="InterPro" id="IPR013216">
    <property type="entry name" value="Methyltransf_11"/>
</dbReference>
<dbReference type="Pfam" id="PF08241">
    <property type="entry name" value="Methyltransf_11"/>
    <property type="match status" value="1"/>
</dbReference>
<dbReference type="GO" id="GO:0032259">
    <property type="term" value="P:methylation"/>
    <property type="evidence" value="ECO:0007669"/>
    <property type="project" value="UniProtKB-KW"/>
</dbReference>
<dbReference type="Proteomes" id="UP000054498">
    <property type="component" value="Unassembled WGS sequence"/>
</dbReference>
<evidence type="ECO:0000256" key="1">
    <source>
        <dbReference type="ARBA" id="ARBA00008361"/>
    </source>
</evidence>
<evidence type="ECO:0000256" key="3">
    <source>
        <dbReference type="ARBA" id="ARBA00022679"/>
    </source>
</evidence>
<comment type="similarity">
    <text evidence="1">Belongs to the methyltransferase superfamily.</text>
</comment>
<dbReference type="InterPro" id="IPR029063">
    <property type="entry name" value="SAM-dependent_MTases_sf"/>
</dbReference>
<evidence type="ECO:0000259" key="4">
    <source>
        <dbReference type="Pfam" id="PF08241"/>
    </source>
</evidence>
<evidence type="ECO:0000313" key="5">
    <source>
        <dbReference type="EMBL" id="KIY97779.1"/>
    </source>
</evidence>
<sequence length="147" mass="16287">MPQPKRRQYGEASYWDDRYAREPVTFDWYQGWPGLKEVILKHFKPEEPLLHVGAGTSRLQEGMVREGGFRRVVNVDVSTVVVDQMAKLHSGIAELEYVAADVRSMPQFADGAFAGVLDKGTLDAIVCGQSPVANAAAALAECCRRDF</sequence>
<dbReference type="AlphaFoldDB" id="A0A0D2M2A3"/>
<keyword evidence="2" id="KW-0489">Methyltransferase</keyword>
<dbReference type="PANTHER" id="PTHR12176">
    <property type="entry name" value="SAM-DEPENDENT METHYLTRANSFERASE SUPERFAMILY PROTEIN"/>
    <property type="match status" value="1"/>
</dbReference>
<dbReference type="KEGG" id="mng:MNEG_10181"/>
<evidence type="ECO:0000313" key="6">
    <source>
        <dbReference type="Proteomes" id="UP000054498"/>
    </source>
</evidence>
<reference evidence="5 6" key="1">
    <citation type="journal article" date="2013" name="BMC Genomics">
        <title>Reconstruction of the lipid metabolism for the microalga Monoraphidium neglectum from its genome sequence reveals characteristics suitable for biofuel production.</title>
        <authorList>
            <person name="Bogen C."/>
            <person name="Al-Dilaimi A."/>
            <person name="Albersmeier A."/>
            <person name="Wichmann J."/>
            <person name="Grundmann M."/>
            <person name="Rupp O."/>
            <person name="Lauersen K.J."/>
            <person name="Blifernez-Klassen O."/>
            <person name="Kalinowski J."/>
            <person name="Goesmann A."/>
            <person name="Mussgnug J.H."/>
            <person name="Kruse O."/>
        </authorList>
    </citation>
    <scope>NUCLEOTIDE SEQUENCE [LARGE SCALE GENOMIC DNA]</scope>
    <source>
        <strain evidence="5 6">SAG 48.87</strain>
    </source>
</reference>
<dbReference type="Gene3D" id="3.40.50.150">
    <property type="entry name" value="Vaccinia Virus protein VP39"/>
    <property type="match status" value="1"/>
</dbReference>
<keyword evidence="6" id="KW-1185">Reference proteome</keyword>
<organism evidence="5 6">
    <name type="scientific">Monoraphidium neglectum</name>
    <dbReference type="NCBI Taxonomy" id="145388"/>
    <lineage>
        <taxon>Eukaryota</taxon>
        <taxon>Viridiplantae</taxon>
        <taxon>Chlorophyta</taxon>
        <taxon>core chlorophytes</taxon>
        <taxon>Chlorophyceae</taxon>
        <taxon>CS clade</taxon>
        <taxon>Sphaeropleales</taxon>
        <taxon>Selenastraceae</taxon>
        <taxon>Monoraphidium</taxon>
    </lineage>
</organism>
<dbReference type="GO" id="GO:0008757">
    <property type="term" value="F:S-adenosylmethionine-dependent methyltransferase activity"/>
    <property type="evidence" value="ECO:0007669"/>
    <property type="project" value="InterPro"/>
</dbReference>
<gene>
    <name evidence="5" type="ORF">MNEG_10181</name>
</gene>
<dbReference type="EMBL" id="KK102431">
    <property type="protein sequence ID" value="KIY97779.1"/>
    <property type="molecule type" value="Genomic_DNA"/>
</dbReference>
<dbReference type="SUPFAM" id="SSF53335">
    <property type="entry name" value="S-adenosyl-L-methionine-dependent methyltransferases"/>
    <property type="match status" value="1"/>
</dbReference>
<dbReference type="InterPro" id="IPR051419">
    <property type="entry name" value="Lys/N-term_MeTrsfase_sf"/>
</dbReference>
<dbReference type="RefSeq" id="XP_013896799.1">
    <property type="nucleotide sequence ID" value="XM_014041345.1"/>
</dbReference>
<dbReference type="PANTHER" id="PTHR12176:SF79">
    <property type="entry name" value="METHYLTRANSFERASE TYPE 11 DOMAIN-CONTAINING PROTEIN"/>
    <property type="match status" value="1"/>
</dbReference>
<accession>A0A0D2M2A3</accession>
<feature type="domain" description="Methyltransferase type 11" evidence="4">
    <location>
        <begin position="50"/>
        <end position="144"/>
    </location>
</feature>
<protein>
    <recommendedName>
        <fullName evidence="4">Methyltransferase type 11 domain-containing protein</fullName>
    </recommendedName>
</protein>
<dbReference type="OrthoDB" id="411785at2759"/>
<evidence type="ECO:0000256" key="2">
    <source>
        <dbReference type="ARBA" id="ARBA00022603"/>
    </source>
</evidence>
<dbReference type="GeneID" id="25727318"/>
<name>A0A0D2M2A3_9CHLO</name>